<evidence type="ECO:0000313" key="1">
    <source>
        <dbReference type="EMBL" id="KAI7734047.1"/>
    </source>
</evidence>
<reference evidence="1" key="1">
    <citation type="submission" date="2022-06" db="EMBL/GenBank/DDBJ databases">
        <title>Uncovering the hologenomic basis of an extraordinary plant invasion.</title>
        <authorList>
            <person name="Bieker V.C."/>
            <person name="Martin M.D."/>
            <person name="Gilbert T."/>
            <person name="Hodgins K."/>
            <person name="Battlay P."/>
            <person name="Petersen B."/>
            <person name="Wilson J."/>
        </authorList>
    </citation>
    <scope>NUCLEOTIDE SEQUENCE</scope>
    <source>
        <strain evidence="1">AA19_3_7</strain>
        <tissue evidence="1">Leaf</tissue>
    </source>
</reference>
<accession>A0AAD5C2S4</accession>
<name>A0AAD5C2S4_AMBAR</name>
<dbReference type="EMBL" id="JAMZMK010009846">
    <property type="protein sequence ID" value="KAI7734047.1"/>
    <property type="molecule type" value="Genomic_DNA"/>
</dbReference>
<keyword evidence="2" id="KW-1185">Reference proteome</keyword>
<sequence length="52" mass="6108">MERGCRGGRRRGRPQLELTLLLTMFRTYVPQRAIWPPANQRWLGLVSDGRQL</sequence>
<organism evidence="1 2">
    <name type="scientific">Ambrosia artemisiifolia</name>
    <name type="common">Common ragweed</name>
    <dbReference type="NCBI Taxonomy" id="4212"/>
    <lineage>
        <taxon>Eukaryota</taxon>
        <taxon>Viridiplantae</taxon>
        <taxon>Streptophyta</taxon>
        <taxon>Embryophyta</taxon>
        <taxon>Tracheophyta</taxon>
        <taxon>Spermatophyta</taxon>
        <taxon>Magnoliopsida</taxon>
        <taxon>eudicotyledons</taxon>
        <taxon>Gunneridae</taxon>
        <taxon>Pentapetalae</taxon>
        <taxon>asterids</taxon>
        <taxon>campanulids</taxon>
        <taxon>Asterales</taxon>
        <taxon>Asteraceae</taxon>
        <taxon>Asteroideae</taxon>
        <taxon>Heliantheae alliance</taxon>
        <taxon>Heliantheae</taxon>
        <taxon>Ambrosia</taxon>
    </lineage>
</organism>
<dbReference type="AlphaFoldDB" id="A0AAD5C2S4"/>
<protein>
    <submittedName>
        <fullName evidence="1">Uncharacterized protein</fullName>
    </submittedName>
</protein>
<proteinExistence type="predicted"/>
<evidence type="ECO:0000313" key="2">
    <source>
        <dbReference type="Proteomes" id="UP001206925"/>
    </source>
</evidence>
<dbReference type="Proteomes" id="UP001206925">
    <property type="component" value="Unassembled WGS sequence"/>
</dbReference>
<comment type="caution">
    <text evidence="1">The sequence shown here is derived from an EMBL/GenBank/DDBJ whole genome shotgun (WGS) entry which is preliminary data.</text>
</comment>
<gene>
    <name evidence="1" type="ORF">M8C21_015027</name>
</gene>